<dbReference type="STRING" id="262898.GA0070564_10488"/>
<organism evidence="1 2">
    <name type="scientific">Micromonospora mirobrigensis</name>
    <dbReference type="NCBI Taxonomy" id="262898"/>
    <lineage>
        <taxon>Bacteria</taxon>
        <taxon>Bacillati</taxon>
        <taxon>Actinomycetota</taxon>
        <taxon>Actinomycetes</taxon>
        <taxon>Micromonosporales</taxon>
        <taxon>Micromonosporaceae</taxon>
        <taxon>Micromonospora</taxon>
    </lineage>
</organism>
<dbReference type="EMBL" id="FMCX01000004">
    <property type="protein sequence ID" value="SCF20233.1"/>
    <property type="molecule type" value="Genomic_DNA"/>
</dbReference>
<gene>
    <name evidence="1" type="ORF">GA0070564_10488</name>
</gene>
<protein>
    <submittedName>
        <fullName evidence="1">Uncharacterized protein</fullName>
    </submittedName>
</protein>
<name>A0A1C4YHN3_9ACTN</name>
<sequence>MTTGQAEPAGWRLAWDLAVALWRELRAGPQPLPVLYLACDGCGQVTAHTRVQKVMDISDGAVIGSPPEAVCEACEHAQRRTVGDELPADTTVICAGHRFRRFGLRRRRRACSEAFAVPAAAVLVVCPWCVTRQAGPGRHSRQAM</sequence>
<dbReference type="Proteomes" id="UP000199504">
    <property type="component" value="Unassembled WGS sequence"/>
</dbReference>
<keyword evidence="2" id="KW-1185">Reference proteome</keyword>
<proteinExistence type="predicted"/>
<dbReference type="AlphaFoldDB" id="A0A1C4YHN3"/>
<accession>A0A1C4YHN3</accession>
<dbReference type="OrthoDB" id="3483116at2"/>
<reference evidence="2" key="1">
    <citation type="submission" date="2016-06" db="EMBL/GenBank/DDBJ databases">
        <authorList>
            <person name="Varghese N."/>
            <person name="Submissions Spin"/>
        </authorList>
    </citation>
    <scope>NUCLEOTIDE SEQUENCE [LARGE SCALE GENOMIC DNA]</scope>
    <source>
        <strain evidence="2">DSM 44830</strain>
    </source>
</reference>
<evidence type="ECO:0000313" key="1">
    <source>
        <dbReference type="EMBL" id="SCF20233.1"/>
    </source>
</evidence>
<evidence type="ECO:0000313" key="2">
    <source>
        <dbReference type="Proteomes" id="UP000199504"/>
    </source>
</evidence>
<dbReference type="RefSeq" id="WP_091609253.1">
    <property type="nucleotide sequence ID" value="NZ_FMCX01000004.1"/>
</dbReference>